<comment type="cofactor">
    <cofactor evidence="8">
        <name>Zn(2+)</name>
        <dbReference type="ChEBI" id="CHEBI:29105"/>
    </cofactor>
</comment>
<evidence type="ECO:0000313" key="10">
    <source>
        <dbReference type="EMBL" id="AKV00930.1"/>
    </source>
</evidence>
<keyword evidence="5 8" id="KW-0808">Transferase</keyword>
<dbReference type="OrthoDB" id="9803687at2"/>
<dbReference type="PROSITE" id="PS50970">
    <property type="entry name" value="HCY"/>
    <property type="match status" value="1"/>
</dbReference>
<dbReference type="PANTHER" id="PTHR11103:SF18">
    <property type="entry name" value="SLR1189 PROTEIN"/>
    <property type="match status" value="1"/>
</dbReference>
<evidence type="ECO:0000256" key="1">
    <source>
        <dbReference type="ARBA" id="ARBA00001974"/>
    </source>
</evidence>
<accession>A0A0K1Q691</accession>
<organism evidence="10 11">
    <name type="scientific">Labilithrix luteola</name>
    <dbReference type="NCBI Taxonomy" id="1391654"/>
    <lineage>
        <taxon>Bacteria</taxon>
        <taxon>Pseudomonadati</taxon>
        <taxon>Myxococcota</taxon>
        <taxon>Polyangia</taxon>
        <taxon>Polyangiales</taxon>
        <taxon>Labilitrichaceae</taxon>
        <taxon>Labilithrix</taxon>
    </lineage>
</organism>
<evidence type="ECO:0000256" key="6">
    <source>
        <dbReference type="ARBA" id="ARBA00022827"/>
    </source>
</evidence>
<sequence length="638" mass="67583">MASFLEALAAGPLVVDGAAGTQLYERGVLYSTCFEELCVSKPELVKKMHEDYVRAGAQVLETNTFGANAMRLEKHGMTSRVREINLAAVKLAREAAAGKAFVAGAIGPSGYFLGNALPEDLAKVRSALSEQAQALVEAGVDVLLIETMRQTNELRIAVESAVAASGGKIPVIASASVDEASRMADGTSSGEIARLMREWGANVVGVNCCDGPMNVLEAIEPMLELGVPVWAVPNAGLPRRVDERLVYVSTAEYFGVYARRMFKMGVKLVGGCCGTTPEHIKRIAAAARMVGSSEAKSAPPDSEVVRASDSFQTWSAHPPAMPGAAKATPFSERSDFASKIARGKFVVSVEVNPPVGLDLSKAITAAKMLKEGGVDVVNIADGARAQARMGNVAMAARVQQNVDMETILHVCGRDRNLLGTIAHLLAAHELGVRNLVVVTGDPPKMGDFPDASAVYDLDSIGILKLAARLNHGIDPGGKPLGCGTRFVLATGAEPAALNYDRELSRLRQKKDAGAELVMTQPVYDPAVLDRFLTDIAPLGLPVLVGLLPLASYRNAEFLHNEVPGMQVPEGVRERMRKAGTGAAARKEGVAIAREMLAAVRGRVAGAYIMPPLERYELALEVVDGFLDRDDRPAASANA</sequence>
<keyword evidence="11" id="KW-1185">Reference proteome</keyword>
<dbReference type="NCBIfam" id="NF006396">
    <property type="entry name" value="PRK08645.1"/>
    <property type="match status" value="1"/>
</dbReference>
<evidence type="ECO:0000256" key="5">
    <source>
        <dbReference type="ARBA" id="ARBA00022679"/>
    </source>
</evidence>
<feature type="binding site" evidence="8">
    <location>
        <position position="208"/>
    </location>
    <ligand>
        <name>Zn(2+)</name>
        <dbReference type="ChEBI" id="CHEBI:29105"/>
    </ligand>
</feature>
<dbReference type="EMBL" id="CP012333">
    <property type="protein sequence ID" value="AKV00930.1"/>
    <property type="molecule type" value="Genomic_DNA"/>
</dbReference>
<dbReference type="Gene3D" id="3.20.20.220">
    <property type="match status" value="1"/>
</dbReference>
<dbReference type="PANTHER" id="PTHR11103">
    <property type="entry name" value="SLR1189 PROTEIN"/>
    <property type="match status" value="1"/>
</dbReference>
<evidence type="ECO:0000256" key="8">
    <source>
        <dbReference type="PROSITE-ProRule" id="PRU00333"/>
    </source>
</evidence>
<dbReference type="CDD" id="cd00537">
    <property type="entry name" value="MTHFR"/>
    <property type="match status" value="1"/>
</dbReference>
<dbReference type="InterPro" id="IPR003726">
    <property type="entry name" value="HCY_dom"/>
</dbReference>
<dbReference type="STRING" id="1391654.AKJ09_07593"/>
<feature type="domain" description="Hcy-binding" evidence="9">
    <location>
        <begin position="1"/>
        <end position="287"/>
    </location>
</feature>
<proteinExistence type="predicted"/>
<evidence type="ECO:0000256" key="4">
    <source>
        <dbReference type="ARBA" id="ARBA00022630"/>
    </source>
</evidence>
<dbReference type="GO" id="GO:0006555">
    <property type="term" value="P:methionine metabolic process"/>
    <property type="evidence" value="ECO:0007669"/>
    <property type="project" value="InterPro"/>
</dbReference>
<dbReference type="GO" id="GO:0032259">
    <property type="term" value="P:methylation"/>
    <property type="evidence" value="ECO:0007669"/>
    <property type="project" value="UniProtKB-KW"/>
</dbReference>
<feature type="binding site" evidence="8">
    <location>
        <position position="272"/>
    </location>
    <ligand>
        <name>Zn(2+)</name>
        <dbReference type="ChEBI" id="CHEBI:29105"/>
    </ligand>
</feature>
<keyword evidence="4" id="KW-0285">Flavoprotein</keyword>
<dbReference type="GO" id="GO:0035999">
    <property type="term" value="P:tetrahydrofolate interconversion"/>
    <property type="evidence" value="ECO:0007669"/>
    <property type="project" value="UniProtKB-UniPathway"/>
</dbReference>
<keyword evidence="7" id="KW-0560">Oxidoreductase</keyword>
<dbReference type="InterPro" id="IPR036589">
    <property type="entry name" value="HCY_dom_sf"/>
</dbReference>
<protein>
    <submittedName>
        <fullName evidence="10">5,10-methylenetetrahydrofolate reductase</fullName>
    </submittedName>
</protein>
<dbReference type="PATRIC" id="fig|1391654.3.peg.7704"/>
<keyword evidence="8" id="KW-0479">Metal-binding</keyword>
<name>A0A0K1Q691_9BACT</name>
<evidence type="ECO:0000256" key="2">
    <source>
        <dbReference type="ARBA" id="ARBA00004777"/>
    </source>
</evidence>
<evidence type="ECO:0000256" key="3">
    <source>
        <dbReference type="ARBA" id="ARBA00022603"/>
    </source>
</evidence>
<dbReference type="InterPro" id="IPR029041">
    <property type="entry name" value="FAD-linked_oxidoreductase-like"/>
</dbReference>
<keyword evidence="3 8" id="KW-0489">Methyltransferase</keyword>
<comment type="cofactor">
    <cofactor evidence="1">
        <name>FAD</name>
        <dbReference type="ChEBI" id="CHEBI:57692"/>
    </cofactor>
</comment>
<evidence type="ECO:0000259" key="9">
    <source>
        <dbReference type="PROSITE" id="PS50970"/>
    </source>
</evidence>
<evidence type="ECO:0000256" key="7">
    <source>
        <dbReference type="ARBA" id="ARBA00023002"/>
    </source>
</evidence>
<gene>
    <name evidence="10" type="ORF">AKJ09_07593</name>
</gene>
<dbReference type="RefSeq" id="WP_146652124.1">
    <property type="nucleotide sequence ID" value="NZ_CP012333.1"/>
</dbReference>
<dbReference type="SUPFAM" id="SSF82282">
    <property type="entry name" value="Homocysteine S-methyltransferase"/>
    <property type="match status" value="1"/>
</dbReference>
<dbReference type="Gene3D" id="3.20.20.330">
    <property type="entry name" value="Homocysteine-binding-like domain"/>
    <property type="match status" value="1"/>
</dbReference>
<dbReference type="GO" id="GO:0046872">
    <property type="term" value="F:metal ion binding"/>
    <property type="evidence" value="ECO:0007669"/>
    <property type="project" value="UniProtKB-KW"/>
</dbReference>
<dbReference type="AlphaFoldDB" id="A0A0K1Q691"/>
<dbReference type="UniPathway" id="UPA00193"/>
<dbReference type="GO" id="GO:0008168">
    <property type="term" value="F:methyltransferase activity"/>
    <property type="evidence" value="ECO:0007669"/>
    <property type="project" value="UniProtKB-UniRule"/>
</dbReference>
<evidence type="ECO:0000313" key="11">
    <source>
        <dbReference type="Proteomes" id="UP000064967"/>
    </source>
</evidence>
<dbReference type="SUPFAM" id="SSF51730">
    <property type="entry name" value="FAD-linked oxidoreductase"/>
    <property type="match status" value="1"/>
</dbReference>
<reference evidence="10 11" key="1">
    <citation type="submission" date="2015-08" db="EMBL/GenBank/DDBJ databases">
        <authorList>
            <person name="Babu N.S."/>
            <person name="Beckwith C.J."/>
            <person name="Beseler K.G."/>
            <person name="Brison A."/>
            <person name="Carone J.V."/>
            <person name="Caskin T.P."/>
            <person name="Diamond M."/>
            <person name="Durham M.E."/>
            <person name="Foxe J.M."/>
            <person name="Go M."/>
            <person name="Henderson B.A."/>
            <person name="Jones I.B."/>
            <person name="McGettigan J.A."/>
            <person name="Micheletti S.J."/>
            <person name="Nasrallah M.E."/>
            <person name="Ortiz D."/>
            <person name="Piller C.R."/>
            <person name="Privatt S.R."/>
            <person name="Schneider S.L."/>
            <person name="Sharp S."/>
            <person name="Smith T.C."/>
            <person name="Stanton J.D."/>
            <person name="Ullery H.E."/>
            <person name="Wilson R.J."/>
            <person name="Serrano M.G."/>
            <person name="Buck G."/>
            <person name="Lee V."/>
            <person name="Wang Y."/>
            <person name="Carvalho R."/>
            <person name="Voegtly L."/>
            <person name="Shi R."/>
            <person name="Duckworth R."/>
            <person name="Johnson A."/>
            <person name="Loviza R."/>
            <person name="Walstead R."/>
            <person name="Shah Z."/>
            <person name="Kiflezghi M."/>
            <person name="Wade K."/>
            <person name="Ball S.L."/>
            <person name="Bradley K.W."/>
            <person name="Asai D.J."/>
            <person name="Bowman C.A."/>
            <person name="Russell D.A."/>
            <person name="Pope W.H."/>
            <person name="Jacobs-Sera D."/>
            <person name="Hendrix R.W."/>
            <person name="Hatfull G.F."/>
        </authorList>
    </citation>
    <scope>NUCLEOTIDE SEQUENCE [LARGE SCALE GENOMIC DNA]</scope>
    <source>
        <strain evidence="10 11">DSM 27648</strain>
    </source>
</reference>
<keyword evidence="6" id="KW-0274">FAD</keyword>
<comment type="pathway">
    <text evidence="2">One-carbon metabolism; tetrahydrofolate interconversion.</text>
</comment>
<dbReference type="Proteomes" id="UP000064967">
    <property type="component" value="Chromosome"/>
</dbReference>
<dbReference type="Pfam" id="PF02574">
    <property type="entry name" value="S-methyl_trans"/>
    <property type="match status" value="1"/>
</dbReference>
<dbReference type="KEGG" id="llu:AKJ09_07593"/>
<feature type="binding site" evidence="8">
    <location>
        <position position="273"/>
    </location>
    <ligand>
        <name>Zn(2+)</name>
        <dbReference type="ChEBI" id="CHEBI:29105"/>
    </ligand>
</feature>
<keyword evidence="8" id="KW-0862">Zinc</keyword>
<dbReference type="GO" id="GO:0004489">
    <property type="term" value="F:methylenetetrahydrofolate reductase [NAD(P)H] activity"/>
    <property type="evidence" value="ECO:0007669"/>
    <property type="project" value="InterPro"/>
</dbReference>
<dbReference type="Pfam" id="PF02219">
    <property type="entry name" value="MTHFR"/>
    <property type="match status" value="1"/>
</dbReference>
<dbReference type="InterPro" id="IPR003171">
    <property type="entry name" value="Mehydrof_redctse-like"/>
</dbReference>